<evidence type="ECO:0000313" key="8">
    <source>
        <dbReference type="Proteomes" id="UP000319836"/>
    </source>
</evidence>
<evidence type="ECO:0000256" key="3">
    <source>
        <dbReference type="ARBA" id="ARBA00022692"/>
    </source>
</evidence>
<evidence type="ECO:0000256" key="2">
    <source>
        <dbReference type="ARBA" id="ARBA00022475"/>
    </source>
</evidence>
<comment type="subcellular location">
    <subcellularLocation>
        <location evidence="1">Cell membrane</location>
        <topology evidence="1">Multi-pass membrane protein</topology>
    </subcellularLocation>
</comment>
<evidence type="ECO:0000313" key="7">
    <source>
        <dbReference type="EMBL" id="TMQ70362.1"/>
    </source>
</evidence>
<feature type="transmembrane region" description="Helical" evidence="6">
    <location>
        <begin position="119"/>
        <end position="141"/>
    </location>
</feature>
<dbReference type="GO" id="GO:0022857">
    <property type="term" value="F:transmembrane transporter activity"/>
    <property type="evidence" value="ECO:0007669"/>
    <property type="project" value="InterPro"/>
</dbReference>
<keyword evidence="5 6" id="KW-0472">Membrane</keyword>
<dbReference type="Gene3D" id="1.20.1250.20">
    <property type="entry name" value="MFS general substrate transporter like domains"/>
    <property type="match status" value="1"/>
</dbReference>
<feature type="transmembrane region" description="Helical" evidence="6">
    <location>
        <begin position="241"/>
        <end position="263"/>
    </location>
</feature>
<evidence type="ECO:0000256" key="5">
    <source>
        <dbReference type="ARBA" id="ARBA00023136"/>
    </source>
</evidence>
<dbReference type="PANTHER" id="PTHR42688">
    <property type="entry name" value="CONSERVED PROTEIN"/>
    <property type="match status" value="1"/>
</dbReference>
<dbReference type="AlphaFoldDB" id="A0A538U3A0"/>
<feature type="transmembrane region" description="Helical" evidence="6">
    <location>
        <begin position="153"/>
        <end position="172"/>
    </location>
</feature>
<name>A0A538U3A0_UNCEI</name>
<dbReference type="InterPro" id="IPR052425">
    <property type="entry name" value="Uncharacterized_MFS-type"/>
</dbReference>
<proteinExistence type="predicted"/>
<evidence type="ECO:0000256" key="1">
    <source>
        <dbReference type="ARBA" id="ARBA00004651"/>
    </source>
</evidence>
<dbReference type="InterPro" id="IPR036259">
    <property type="entry name" value="MFS_trans_sf"/>
</dbReference>
<feature type="transmembrane region" description="Helical" evidence="6">
    <location>
        <begin position="269"/>
        <end position="288"/>
    </location>
</feature>
<keyword evidence="2" id="KW-1003">Cell membrane</keyword>
<comment type="caution">
    <text evidence="7">The sequence shown here is derived from an EMBL/GenBank/DDBJ whole genome shotgun (WGS) entry which is preliminary data.</text>
</comment>
<dbReference type="PANTHER" id="PTHR42688:SF1">
    <property type="entry name" value="BLR5212 PROTEIN"/>
    <property type="match status" value="1"/>
</dbReference>
<dbReference type="Pfam" id="PF07690">
    <property type="entry name" value="MFS_1"/>
    <property type="match status" value="1"/>
</dbReference>
<dbReference type="InterPro" id="IPR011701">
    <property type="entry name" value="MFS"/>
</dbReference>
<gene>
    <name evidence="7" type="ORF">E6K80_08745</name>
</gene>
<protein>
    <submittedName>
        <fullName evidence="7">MFS transporter</fullName>
    </submittedName>
</protein>
<reference evidence="7 8" key="1">
    <citation type="journal article" date="2019" name="Nat. Microbiol.">
        <title>Mediterranean grassland soil C-N compound turnover is dependent on rainfall and depth, and is mediated by genomically divergent microorganisms.</title>
        <authorList>
            <person name="Diamond S."/>
            <person name="Andeer P.F."/>
            <person name="Li Z."/>
            <person name="Crits-Christoph A."/>
            <person name="Burstein D."/>
            <person name="Anantharaman K."/>
            <person name="Lane K.R."/>
            <person name="Thomas B.C."/>
            <person name="Pan C."/>
            <person name="Northen T.R."/>
            <person name="Banfield J.F."/>
        </authorList>
    </citation>
    <scope>NUCLEOTIDE SEQUENCE [LARGE SCALE GENOMIC DNA]</scope>
    <source>
        <strain evidence="7">WS_10</strain>
    </source>
</reference>
<dbReference type="GO" id="GO:0005886">
    <property type="term" value="C:plasma membrane"/>
    <property type="evidence" value="ECO:0007669"/>
    <property type="project" value="UniProtKB-SubCell"/>
</dbReference>
<dbReference type="Proteomes" id="UP000319836">
    <property type="component" value="Unassembled WGS sequence"/>
</dbReference>
<dbReference type="EMBL" id="VBPA01000213">
    <property type="protein sequence ID" value="TMQ70362.1"/>
    <property type="molecule type" value="Genomic_DNA"/>
</dbReference>
<feature type="transmembrane region" description="Helical" evidence="6">
    <location>
        <begin position="79"/>
        <end position="98"/>
    </location>
</feature>
<accession>A0A538U3A0</accession>
<keyword evidence="4 6" id="KW-1133">Transmembrane helix</keyword>
<dbReference type="SUPFAM" id="SSF103473">
    <property type="entry name" value="MFS general substrate transporter"/>
    <property type="match status" value="1"/>
</dbReference>
<evidence type="ECO:0000256" key="4">
    <source>
        <dbReference type="ARBA" id="ARBA00022989"/>
    </source>
</evidence>
<organism evidence="7 8">
    <name type="scientific">Eiseniibacteriota bacterium</name>
    <dbReference type="NCBI Taxonomy" id="2212470"/>
    <lineage>
        <taxon>Bacteria</taxon>
        <taxon>Candidatus Eiseniibacteriota</taxon>
    </lineage>
</organism>
<feature type="transmembrane region" description="Helical" evidence="6">
    <location>
        <begin position="203"/>
        <end position="220"/>
    </location>
</feature>
<sequence>MALTGNWWAAAALILAERIGRAIRKPTVEAMLSYTTGKLGKGWVYGINTALDETGAMLGPLALTLALVRGASYRVGYELLLGSVALALIALVVARIRFPLPSRLEQGRTTSGRKFSTAYWLYMVAGACFAAGVMSFEFVSFHLAKVHIVRDQWIPLLLATGTAASIVASLVLGRLYDRVGLPAVLLAVFLTAAFSPLVFLGHFFAVLVGIALWGVGYAMQDTLLKAIIAGVMPEGRRNFAFGLYYIGYGGGWLVGSVTVGLLYERSLPAMIAFAVAMPLLSMPLFILAERSRRRNAAHRHT</sequence>
<keyword evidence="3 6" id="KW-0812">Transmembrane</keyword>
<evidence type="ECO:0000256" key="6">
    <source>
        <dbReference type="SAM" id="Phobius"/>
    </source>
</evidence>